<gene>
    <name evidence="3" type="ORF">DWY25_08900</name>
</gene>
<organism evidence="3 4">
    <name type="scientific">Holdemania filiformis</name>
    <dbReference type="NCBI Taxonomy" id="61171"/>
    <lineage>
        <taxon>Bacteria</taxon>
        <taxon>Bacillati</taxon>
        <taxon>Bacillota</taxon>
        <taxon>Erysipelotrichia</taxon>
        <taxon>Erysipelotrichales</taxon>
        <taxon>Erysipelotrichaceae</taxon>
        <taxon>Holdemania</taxon>
    </lineage>
</organism>
<comment type="caution">
    <text evidence="3">The sequence shown here is derived from an EMBL/GenBank/DDBJ whole genome shotgun (WGS) entry which is preliminary data.</text>
</comment>
<feature type="transmembrane region" description="Helical" evidence="2">
    <location>
        <begin position="587"/>
        <end position="606"/>
    </location>
</feature>
<feature type="compositionally biased region" description="Basic and acidic residues" evidence="1">
    <location>
        <begin position="32"/>
        <end position="41"/>
    </location>
</feature>
<dbReference type="Proteomes" id="UP000284178">
    <property type="component" value="Unassembled WGS sequence"/>
</dbReference>
<keyword evidence="4" id="KW-1185">Reference proteome</keyword>
<feature type="region of interest" description="Disordered" evidence="1">
    <location>
        <begin position="16"/>
        <end position="50"/>
    </location>
</feature>
<reference evidence="3 4" key="1">
    <citation type="submission" date="2018-08" db="EMBL/GenBank/DDBJ databases">
        <title>A genome reference for cultivated species of the human gut microbiota.</title>
        <authorList>
            <person name="Zou Y."/>
            <person name="Xue W."/>
            <person name="Luo G."/>
        </authorList>
    </citation>
    <scope>NUCLEOTIDE SEQUENCE [LARGE SCALE GENOMIC DNA]</scope>
    <source>
        <strain evidence="3 4">AF24-29</strain>
    </source>
</reference>
<evidence type="ECO:0000256" key="1">
    <source>
        <dbReference type="SAM" id="MobiDB-lite"/>
    </source>
</evidence>
<feature type="transmembrane region" description="Helical" evidence="2">
    <location>
        <begin position="612"/>
        <end position="634"/>
    </location>
</feature>
<evidence type="ECO:0000313" key="3">
    <source>
        <dbReference type="EMBL" id="RGR74184.1"/>
    </source>
</evidence>
<sequence length="786" mass="88441">MGESVSVRLDRPDAHLWRKRRDRPSASGSRLRRIEKPDSRSAEGTAGAGGSAAMRKSLGILIALGLCLSFLPVHAEEPAAITSRIVEAAVHADKTITVTETLRLRLPEHEAYELFLDLPDDAEAQAGDVAILSSQAVLDPQWNQVKFNRDQDVQLQLNYTLRCFQDDDAQRDTFLLDLGRSPLDLPVEQMHAEIQFDPGLVRDNWILDCGQSGGQCRYGTGKWQDQTFVFDSTEVLDYPTLDLIVHFDEETFAQAQSYRWPSRYSRWHVEVEVLPQMDLRVHQELEWTSQSSELDPMLDLFLGWPSYPDAVLKDVMISDPSLEASEYGFIRLPQDKPADLTLDYQIELASHADQWHLNFDDAMNDAQIDELDVVIRLPQELEFRTDFYNSRTYDDLNKVTLEVSEDGRLLHLYSTAGLSGDDRVSVEIDIPHGAQRRMAGGPTGFWTMFGIGTLLASGLFRLMNRHSKQRTVGELPSGINPLQAALLTGKPVSAKTLASVIVNWAARDYIEIQREGRTIRLTRKRSLIHQPEWEKQFLRSLLALGDGNTVTLDEIRRDSASCVQQACRQARLEKAQWQHKGLTGLRWLLIGLSVLPPVMITGVLLRQTSLEGIVIMLSLGLTAVTIALGSMTAAVAQGWKKSRWPLLILGFAWLILLGSVLACFVPREFPLGVGYVCLLITQLILWPLTPLNPEGLRLRQQAVQWGKDLKQMPDAKLDDWLDRDPDYAFKSYAYAQTLGLGALWEKRFYERILPSLPTVVDASGQPDRIGVLDELIGRLQDSLAEE</sequence>
<keyword evidence="2" id="KW-0472">Membrane</keyword>
<keyword evidence="2" id="KW-0812">Transmembrane</keyword>
<name>A0A412G179_9FIRM</name>
<evidence type="ECO:0000256" key="2">
    <source>
        <dbReference type="SAM" id="Phobius"/>
    </source>
</evidence>
<feature type="transmembrane region" description="Helical" evidence="2">
    <location>
        <begin position="444"/>
        <end position="462"/>
    </location>
</feature>
<feature type="transmembrane region" description="Helical" evidence="2">
    <location>
        <begin position="646"/>
        <end position="667"/>
    </location>
</feature>
<evidence type="ECO:0000313" key="4">
    <source>
        <dbReference type="Proteomes" id="UP000284178"/>
    </source>
</evidence>
<dbReference type="EMBL" id="QRUP01000009">
    <property type="protein sequence ID" value="RGR74184.1"/>
    <property type="molecule type" value="Genomic_DNA"/>
</dbReference>
<proteinExistence type="predicted"/>
<accession>A0A412G179</accession>
<keyword evidence="2" id="KW-1133">Transmembrane helix</keyword>
<protein>
    <submittedName>
        <fullName evidence="3">DUF2207 domain-containing protein</fullName>
    </submittedName>
</protein>
<feature type="transmembrane region" description="Helical" evidence="2">
    <location>
        <begin position="673"/>
        <end position="691"/>
    </location>
</feature>
<dbReference type="AlphaFoldDB" id="A0A412G179"/>